<evidence type="ECO:0000313" key="4">
    <source>
        <dbReference type="EMBL" id="TBU04774.1"/>
    </source>
</evidence>
<dbReference type="EMBL" id="PITK01000187">
    <property type="protein sequence ID" value="TBU19846.1"/>
    <property type="molecule type" value="Genomic_DNA"/>
</dbReference>
<dbReference type="VEuPathDB" id="MicrosporidiaDB:CWI37_0090p0070"/>
<dbReference type="Proteomes" id="UP000292362">
    <property type="component" value="Unassembled WGS sequence"/>
</dbReference>
<dbReference type="InterPro" id="IPR019383">
    <property type="entry name" value="Golgin_A_7/ERF4"/>
</dbReference>
<dbReference type="EMBL" id="PITJ01000090">
    <property type="protein sequence ID" value="TBU04774.1"/>
    <property type="molecule type" value="Genomic_DNA"/>
</dbReference>
<comment type="caution">
    <text evidence="4">The sequence shown here is derived from an EMBL/GenBank/DDBJ whole genome shotgun (WGS) entry which is preliminary data.</text>
</comment>
<gene>
    <name evidence="4" type="ORF">CWI37_0090p0070</name>
    <name evidence="5" type="ORF">CWI38_0187p0040</name>
</gene>
<evidence type="ECO:0000313" key="7">
    <source>
        <dbReference type="Proteomes" id="UP000292362"/>
    </source>
</evidence>
<dbReference type="Proteomes" id="UP000292282">
    <property type="component" value="Unassembled WGS sequence"/>
</dbReference>
<dbReference type="AlphaFoldDB" id="A0A4Q9LAP8"/>
<name>A0A4Q9LAP8_9MICR</name>
<evidence type="ECO:0000313" key="5">
    <source>
        <dbReference type="EMBL" id="TBU19846.1"/>
    </source>
</evidence>
<evidence type="ECO:0000256" key="1">
    <source>
        <dbReference type="ARBA" id="ARBA00004370"/>
    </source>
</evidence>
<evidence type="ECO:0000256" key="2">
    <source>
        <dbReference type="ARBA" id="ARBA00023136"/>
    </source>
</evidence>
<accession>A0A4Q9LAP8</accession>
<feature type="domain" description="Golgin subfamily A member 7/ERF4" evidence="3">
    <location>
        <begin position="5"/>
        <end position="104"/>
    </location>
</feature>
<protein>
    <recommendedName>
        <fullName evidence="3">Golgin subfamily A member 7/ERF4 domain-containing protein</fullName>
    </recommendedName>
</protein>
<comment type="subcellular location">
    <subcellularLocation>
        <location evidence="1">Membrane</location>
    </subcellularLocation>
</comment>
<evidence type="ECO:0000259" key="3">
    <source>
        <dbReference type="Pfam" id="PF10256"/>
    </source>
</evidence>
<organism evidence="4 7">
    <name type="scientific">Hamiltosporidium tvaerminnensis</name>
    <dbReference type="NCBI Taxonomy" id="1176355"/>
    <lineage>
        <taxon>Eukaryota</taxon>
        <taxon>Fungi</taxon>
        <taxon>Fungi incertae sedis</taxon>
        <taxon>Microsporidia</taxon>
        <taxon>Dubosqiidae</taxon>
        <taxon>Hamiltosporidium</taxon>
    </lineage>
</organism>
<proteinExistence type="predicted"/>
<keyword evidence="2" id="KW-0472">Membrane</keyword>
<dbReference type="GO" id="GO:0016020">
    <property type="term" value="C:membrane"/>
    <property type="evidence" value="ECO:0007669"/>
    <property type="project" value="UniProtKB-SubCell"/>
</dbReference>
<reference evidence="6 7" key="1">
    <citation type="submission" date="2017-12" db="EMBL/GenBank/DDBJ databases">
        <authorList>
            <person name="Pombert J.-F."/>
            <person name="Haag K.L."/>
            <person name="Ebert D."/>
        </authorList>
    </citation>
    <scope>NUCLEOTIDE SEQUENCE [LARGE SCALE GENOMIC DNA]</scope>
    <source>
        <strain evidence="4">FI-OER-3-3</strain>
        <strain evidence="5">IL-G-3</strain>
    </source>
</reference>
<sequence length="109" mass="12955">MEVFYIPRDPRTRKIRFLTGIPDKIKRRISETDWNNIITEINEKLVTKISIISILSNLLIIPILFFNNRNLDKEIINYLESKNTVLRKRGIYICSPSITQYLELKVIVY</sequence>
<evidence type="ECO:0000313" key="6">
    <source>
        <dbReference type="Proteomes" id="UP000292282"/>
    </source>
</evidence>
<dbReference type="VEuPathDB" id="MicrosporidiaDB:CWI38_0187p0040"/>
<keyword evidence="6" id="KW-1185">Reference proteome</keyword>
<dbReference type="Pfam" id="PF10256">
    <property type="entry name" value="Erf4"/>
    <property type="match status" value="1"/>
</dbReference>